<proteinExistence type="predicted"/>
<name>A0A2R6BU02_9ARCH</name>
<dbReference type="EMBL" id="NEXL01000035">
    <property type="protein sequence ID" value="PSO02102.1"/>
    <property type="molecule type" value="Genomic_DNA"/>
</dbReference>
<sequence length="78" mass="9003">MNLTIGWDASRVVFSQSIDKMDFSLYTKAKKETVFILDRLVLVIDEKKLFKFVFPRTNKIASFNLGPFTIEINGGDWP</sequence>
<dbReference type="AlphaFoldDB" id="A0A2R6BU02"/>
<evidence type="ECO:0000313" key="2">
    <source>
        <dbReference type="Proteomes" id="UP000240925"/>
    </source>
</evidence>
<organism evidence="1 2">
    <name type="scientific">Candidatus Marsarchaeota G2 archaeon ECH_B_SAG-E12</name>
    <dbReference type="NCBI Taxonomy" id="1978164"/>
    <lineage>
        <taxon>Archaea</taxon>
        <taxon>Candidatus Marsarchaeota</taxon>
        <taxon>Candidatus Marsarchaeota group 2</taxon>
    </lineage>
</organism>
<protein>
    <submittedName>
        <fullName evidence="1">Uncharacterized protein</fullName>
    </submittedName>
</protein>
<feature type="non-terminal residue" evidence="1">
    <location>
        <position position="78"/>
    </location>
</feature>
<reference evidence="1 2" key="1">
    <citation type="submission" date="2017-04" db="EMBL/GenBank/DDBJ databases">
        <title>Novel microbial lineages endemic to geothermal iron-oxide mats fill important gaps in the evolutionary history of Archaea.</title>
        <authorList>
            <person name="Jay Z.J."/>
            <person name="Beam J.P."/>
            <person name="Dlakic M."/>
            <person name="Rusch D.B."/>
            <person name="Kozubal M.A."/>
            <person name="Inskeep W.P."/>
        </authorList>
    </citation>
    <scope>NUCLEOTIDE SEQUENCE [LARGE SCALE GENOMIC DNA]</scope>
    <source>
        <strain evidence="1">ECH_B_SAG-E12</strain>
    </source>
</reference>
<gene>
    <name evidence="1" type="ORF">B9Q10_01680</name>
</gene>
<accession>A0A2R6BU02</accession>
<comment type="caution">
    <text evidence="1">The sequence shown here is derived from an EMBL/GenBank/DDBJ whole genome shotgun (WGS) entry which is preliminary data.</text>
</comment>
<dbReference type="Proteomes" id="UP000240925">
    <property type="component" value="Unassembled WGS sequence"/>
</dbReference>
<evidence type="ECO:0000313" key="1">
    <source>
        <dbReference type="EMBL" id="PSO02102.1"/>
    </source>
</evidence>